<protein>
    <submittedName>
        <fullName evidence="2">Uncharacterized protein</fullName>
    </submittedName>
</protein>
<comment type="similarity">
    <text evidence="1">Belongs to the asaB hydroxylase/desaturase family.</text>
</comment>
<dbReference type="EMBL" id="LVYI01000013">
    <property type="protein sequence ID" value="OAP54550.1"/>
    <property type="molecule type" value="Genomic_DNA"/>
</dbReference>
<sequence>MDEKAQFFYLKPLPLYEVEVPYDNFIDGTSNITIEKPPLQLVLDIRGREEEFTLATHGFEYHKRALPAVRWEDEDDIKKVYVEDLKICEVLGSPGARFLCIPGCAGPTNCFLPFWYMLSPLGVLEWLRRELGQEETTEIVNNYRVRVIKYVPLLFPAALKCVRGQLSIRVISIWRPLVDVVKDVPLAMCDVRTVKPSDLVGSAHVSGDYVRRNYQVKYSQEFQFYYLSRMVKEELCVFMVFDSSGVGEERIRTPPHSAFWHSKQWRSDKHPRESIEVRLLVLSPLE</sequence>
<dbReference type="InterPro" id="IPR044053">
    <property type="entry name" value="AsaB-like"/>
</dbReference>
<comment type="caution">
    <text evidence="2">The sequence shown here is derived from an EMBL/GenBank/DDBJ whole genome shotgun (WGS) entry which is preliminary data.</text>
</comment>
<evidence type="ECO:0000313" key="3">
    <source>
        <dbReference type="Proteomes" id="UP000078343"/>
    </source>
</evidence>
<dbReference type="GO" id="GO:0016491">
    <property type="term" value="F:oxidoreductase activity"/>
    <property type="evidence" value="ECO:0007669"/>
    <property type="project" value="InterPro"/>
</dbReference>
<evidence type="ECO:0000313" key="2">
    <source>
        <dbReference type="EMBL" id="OAP54550.1"/>
    </source>
</evidence>
<dbReference type="AlphaFoldDB" id="A0A178Z482"/>
<gene>
    <name evidence="2" type="ORF">AYL99_10998</name>
</gene>
<dbReference type="PANTHER" id="PTHR34598">
    <property type="entry name" value="BLL6449 PROTEIN"/>
    <property type="match status" value="1"/>
</dbReference>
<dbReference type="RefSeq" id="XP_018687917.1">
    <property type="nucleotide sequence ID" value="XM_018842504.1"/>
</dbReference>
<dbReference type="Proteomes" id="UP000078343">
    <property type="component" value="Unassembled WGS sequence"/>
</dbReference>
<dbReference type="NCBIfam" id="NF041278">
    <property type="entry name" value="CmcJ_NvfI_EfuI"/>
    <property type="match status" value="1"/>
</dbReference>
<name>A0A178Z482_9EURO</name>
<dbReference type="OrthoDB" id="412788at2759"/>
<accession>A0A178Z482</accession>
<evidence type="ECO:0000256" key="1">
    <source>
        <dbReference type="ARBA" id="ARBA00023604"/>
    </source>
</evidence>
<organism evidence="2 3">
    <name type="scientific">Fonsecaea erecta</name>
    <dbReference type="NCBI Taxonomy" id="1367422"/>
    <lineage>
        <taxon>Eukaryota</taxon>
        <taxon>Fungi</taxon>
        <taxon>Dikarya</taxon>
        <taxon>Ascomycota</taxon>
        <taxon>Pezizomycotina</taxon>
        <taxon>Eurotiomycetes</taxon>
        <taxon>Chaetothyriomycetidae</taxon>
        <taxon>Chaetothyriales</taxon>
        <taxon>Herpotrichiellaceae</taxon>
        <taxon>Fonsecaea</taxon>
    </lineage>
</organism>
<dbReference type="GeneID" id="30015166"/>
<keyword evidence="3" id="KW-1185">Reference proteome</keyword>
<proteinExistence type="inferred from homology"/>
<reference evidence="2 3" key="1">
    <citation type="submission" date="2016-04" db="EMBL/GenBank/DDBJ databases">
        <title>Draft genome of Fonsecaea erecta CBS 125763.</title>
        <authorList>
            <person name="Weiss V.A."/>
            <person name="Vicente V.A."/>
            <person name="Raittz R.T."/>
            <person name="Moreno L.F."/>
            <person name="De Souza E.M."/>
            <person name="Pedrosa F.O."/>
            <person name="Steffens M.B."/>
            <person name="Faoro H."/>
            <person name="Tadra-Sfeir M.Z."/>
            <person name="Najafzadeh M.J."/>
            <person name="Felipe M.S."/>
            <person name="Teixeira M."/>
            <person name="Sun J."/>
            <person name="Xi L."/>
            <person name="Gomes R."/>
            <person name="De Azevedo C.M."/>
            <person name="Salgado C.G."/>
            <person name="Da Silva M.B."/>
            <person name="Nascimento M.F."/>
            <person name="Queiroz-Telles F."/>
            <person name="Attili D.S."/>
            <person name="Gorbushina A."/>
        </authorList>
    </citation>
    <scope>NUCLEOTIDE SEQUENCE [LARGE SCALE GENOMIC DNA]</scope>
    <source>
        <strain evidence="2 3">CBS 125763</strain>
    </source>
</reference>
<dbReference type="PANTHER" id="PTHR34598:SF3">
    <property type="entry name" value="OXIDOREDUCTASE AN1597"/>
    <property type="match status" value="1"/>
</dbReference>